<dbReference type="InterPro" id="IPR021047">
    <property type="entry name" value="Mannosyltransferase_CMT1"/>
</dbReference>
<sequence>MLLCSIACCAVWLCVFLSGQLTLHSTLRVRLQLRETRQLPGSNKLLLQRGQQQQPQQQQQAQLQGSDAAAGHHRLSIRTAATTSVMFGMIGRDVAKELPYVLANIAKLAAHFKDAHVTFVENDSSDDTRGVFKAWAANFTSSSSHNRTARLLAFKPATTGHKDLQVLAQARNRYLEQLLQPEYAAVDFLIAVDTDMCFAWDVGNMLKVMDALLPAAGEAWQALYANGACGWYKDFFGSSREEVPFETPGSAAVYCDLFALRDSSGAAHTMAESMVLFKPGTCDFSAMQSNSAATMNCTYINGQAVVPVQAAFGGWGMYDARMLRRSPNSSSPAGCRHDEGGDCEHLSLSNCIARDFCAKQLIATGLVVNWEGCSEAQQHRWDGWYPGRGPIEQ</sequence>
<protein>
    <recommendedName>
        <fullName evidence="4">Glycosyltransferase 2-like domain-containing protein</fullName>
    </recommendedName>
</protein>
<evidence type="ECO:0000313" key="3">
    <source>
        <dbReference type="Proteomes" id="UP000256970"/>
    </source>
</evidence>
<reference evidence="2 3" key="1">
    <citation type="submission" date="2016-10" db="EMBL/GenBank/DDBJ databases">
        <authorList>
            <person name="Cai Z."/>
        </authorList>
    </citation>
    <scope>NUCLEOTIDE SEQUENCE [LARGE SCALE GENOMIC DNA]</scope>
</reference>
<evidence type="ECO:0008006" key="4">
    <source>
        <dbReference type="Google" id="ProtNLM"/>
    </source>
</evidence>
<dbReference type="EMBL" id="FNXT01001036">
    <property type="protein sequence ID" value="SZX71196.1"/>
    <property type="molecule type" value="Genomic_DNA"/>
</dbReference>
<feature type="signal peptide" evidence="1">
    <location>
        <begin position="1"/>
        <end position="19"/>
    </location>
</feature>
<proteinExistence type="predicted"/>
<dbReference type="AlphaFoldDB" id="A0A383W3G2"/>
<evidence type="ECO:0000256" key="1">
    <source>
        <dbReference type="SAM" id="SignalP"/>
    </source>
</evidence>
<keyword evidence="3" id="KW-1185">Reference proteome</keyword>
<dbReference type="Pfam" id="PF11735">
    <property type="entry name" value="CAP59_mtransfer"/>
    <property type="match status" value="1"/>
</dbReference>
<keyword evidence="1" id="KW-0732">Signal</keyword>
<name>A0A383W3G2_TETOB</name>
<accession>A0A383W3G2</accession>
<feature type="chain" id="PRO_5016607896" description="Glycosyltransferase 2-like domain-containing protein" evidence="1">
    <location>
        <begin position="20"/>
        <end position="393"/>
    </location>
</feature>
<dbReference type="Proteomes" id="UP000256970">
    <property type="component" value="Unassembled WGS sequence"/>
</dbReference>
<gene>
    <name evidence="2" type="ORF">BQ4739_LOCUS11333</name>
</gene>
<evidence type="ECO:0000313" key="2">
    <source>
        <dbReference type="EMBL" id="SZX71196.1"/>
    </source>
</evidence>
<organism evidence="2 3">
    <name type="scientific">Tetradesmus obliquus</name>
    <name type="common">Green alga</name>
    <name type="synonym">Acutodesmus obliquus</name>
    <dbReference type="NCBI Taxonomy" id="3088"/>
    <lineage>
        <taxon>Eukaryota</taxon>
        <taxon>Viridiplantae</taxon>
        <taxon>Chlorophyta</taxon>
        <taxon>core chlorophytes</taxon>
        <taxon>Chlorophyceae</taxon>
        <taxon>CS clade</taxon>
        <taxon>Sphaeropleales</taxon>
        <taxon>Scenedesmaceae</taxon>
        <taxon>Tetradesmus</taxon>
    </lineage>
</organism>